<evidence type="ECO:0000256" key="2">
    <source>
        <dbReference type="ARBA" id="ARBA00014165"/>
    </source>
</evidence>
<dbReference type="Gene3D" id="2.70.98.10">
    <property type="match status" value="1"/>
</dbReference>
<dbReference type="Proteomes" id="UP000188246">
    <property type="component" value="Chromosome"/>
</dbReference>
<dbReference type="GO" id="GO:0006006">
    <property type="term" value="P:glucose metabolic process"/>
    <property type="evidence" value="ECO:0007669"/>
    <property type="project" value="TreeGrafter"/>
</dbReference>
<dbReference type="PROSITE" id="PS00545">
    <property type="entry name" value="ALDOSE_1_EPIMERASE"/>
    <property type="match status" value="1"/>
</dbReference>
<dbReference type="InterPro" id="IPR014718">
    <property type="entry name" value="GH-type_carb-bd"/>
</dbReference>
<keyword evidence="4" id="KW-0119">Carbohydrate metabolism</keyword>
<evidence type="ECO:0000256" key="3">
    <source>
        <dbReference type="ARBA" id="ARBA00023235"/>
    </source>
</evidence>
<dbReference type="InterPro" id="IPR047215">
    <property type="entry name" value="Galactose_mutarotase-like"/>
</dbReference>
<gene>
    <name evidence="7" type="ORF">BW732_00735</name>
</gene>
<dbReference type="InterPro" id="IPR008183">
    <property type="entry name" value="Aldose_1/G6P_1-epimerase"/>
</dbReference>
<reference evidence="7 8" key="1">
    <citation type="journal article" date="2010" name="Int. J. Syst. Evol. Microbiol.">
        <title>Vagococcus penaei sp. nov., isolated from spoilage microbiota of cooked shrimp (Penaeus vannamei).</title>
        <authorList>
            <person name="Jaffres E."/>
            <person name="Prevost H."/>
            <person name="Rossero A."/>
            <person name="Joffraud J.J."/>
            <person name="Dousset X."/>
        </authorList>
    </citation>
    <scope>NUCLEOTIDE SEQUENCE [LARGE SCALE GENOMIC DNA]</scope>
    <source>
        <strain evidence="7 8">CD276</strain>
    </source>
</reference>
<dbReference type="GO" id="GO:0004034">
    <property type="term" value="F:aldose 1-epimerase activity"/>
    <property type="evidence" value="ECO:0007669"/>
    <property type="project" value="TreeGrafter"/>
</dbReference>
<dbReference type="STRING" id="633807.BW732_00735"/>
<keyword evidence="3" id="KW-0413">Isomerase</keyword>
<keyword evidence="8" id="KW-1185">Reference proteome</keyword>
<evidence type="ECO:0000256" key="6">
    <source>
        <dbReference type="ARBA" id="ARBA00033373"/>
    </source>
</evidence>
<evidence type="ECO:0000313" key="7">
    <source>
        <dbReference type="EMBL" id="AQP52892.1"/>
    </source>
</evidence>
<comment type="similarity">
    <text evidence="1">Belongs to the aldose epimerase family.</text>
</comment>
<dbReference type="Pfam" id="PF01263">
    <property type="entry name" value="Aldose_epim"/>
    <property type="match status" value="1"/>
</dbReference>
<protein>
    <recommendedName>
        <fullName evidence="2">Aldose 1-epimerase</fullName>
    </recommendedName>
    <alternativeName>
        <fullName evidence="6">Galactose mutarotase</fullName>
    </alternativeName>
    <alternativeName>
        <fullName evidence="5">Type-1 mutarotase</fullName>
    </alternativeName>
</protein>
<dbReference type="GO" id="GO:0033499">
    <property type="term" value="P:galactose catabolic process via UDP-galactose, Leloir pathway"/>
    <property type="evidence" value="ECO:0007669"/>
    <property type="project" value="TreeGrafter"/>
</dbReference>
<evidence type="ECO:0000313" key="8">
    <source>
        <dbReference type="Proteomes" id="UP000188246"/>
    </source>
</evidence>
<organism evidence="7 8">
    <name type="scientific">Vagococcus penaei</name>
    <dbReference type="NCBI Taxonomy" id="633807"/>
    <lineage>
        <taxon>Bacteria</taxon>
        <taxon>Bacillati</taxon>
        <taxon>Bacillota</taxon>
        <taxon>Bacilli</taxon>
        <taxon>Lactobacillales</taxon>
        <taxon>Enterococcaceae</taxon>
        <taxon>Vagococcus</taxon>
    </lineage>
</organism>
<dbReference type="EMBL" id="CP019609">
    <property type="protein sequence ID" value="AQP52892.1"/>
    <property type="molecule type" value="Genomic_DNA"/>
</dbReference>
<dbReference type="InterPro" id="IPR018052">
    <property type="entry name" value="Ald1_epimerase_CS"/>
</dbReference>
<dbReference type="AlphaFoldDB" id="A0A1Q2D3D5"/>
<dbReference type="KEGG" id="vpi:BW732_00735"/>
<dbReference type="RefSeq" id="WP_077274988.1">
    <property type="nucleotide sequence ID" value="NZ_CP019609.1"/>
</dbReference>
<dbReference type="SUPFAM" id="SSF74650">
    <property type="entry name" value="Galactose mutarotase-like"/>
    <property type="match status" value="1"/>
</dbReference>
<sequence>MIEINETVIKVDNQNELRTYLLITKKLTLHVSNYGASIIDIQTPDKDDCWGSIIVNYPQATDYLKTRSFLGASVGRVAGRIKNGCWGEIQLEQNEEINHLHGGTIGFDNVFWESTMTSDASSTSIIFSKVFPDSQGGYPGNLEMTITYTVKLDGTLTITFNGISDQVTLLNPTNHVYFNLSAGMESTIYTHDLSIGSNYFLPLDTQHLPTGELYFKKYLTENQENLGSILSLTNQHILLEDGLNHPFVLNKNTTSNVILSHKNSGRKVEITTSYPCAVCYTGNHFNDEKFKKYCGVAIECQNFPDVDRLRYFGTNRLAENTIYREVIHYKFY</sequence>
<proteinExistence type="inferred from homology"/>
<dbReference type="GO" id="GO:0005737">
    <property type="term" value="C:cytoplasm"/>
    <property type="evidence" value="ECO:0007669"/>
    <property type="project" value="TreeGrafter"/>
</dbReference>
<dbReference type="InterPro" id="IPR011013">
    <property type="entry name" value="Gal_mutarotase_sf_dom"/>
</dbReference>
<accession>A0A1Q2D3D5</accession>
<evidence type="ECO:0000256" key="1">
    <source>
        <dbReference type="ARBA" id="ARBA00006206"/>
    </source>
</evidence>
<evidence type="ECO:0000256" key="5">
    <source>
        <dbReference type="ARBA" id="ARBA00032300"/>
    </source>
</evidence>
<dbReference type="PANTHER" id="PTHR10091:SF0">
    <property type="entry name" value="GALACTOSE MUTAROTASE"/>
    <property type="match status" value="1"/>
</dbReference>
<dbReference type="OrthoDB" id="9779408at2"/>
<dbReference type="CDD" id="cd09019">
    <property type="entry name" value="galactose_mutarotase_like"/>
    <property type="match status" value="1"/>
</dbReference>
<dbReference type="GO" id="GO:0030246">
    <property type="term" value="F:carbohydrate binding"/>
    <property type="evidence" value="ECO:0007669"/>
    <property type="project" value="InterPro"/>
</dbReference>
<name>A0A1Q2D3D5_9ENTE</name>
<dbReference type="PANTHER" id="PTHR10091">
    <property type="entry name" value="ALDOSE-1-EPIMERASE"/>
    <property type="match status" value="1"/>
</dbReference>
<evidence type="ECO:0000256" key="4">
    <source>
        <dbReference type="ARBA" id="ARBA00023277"/>
    </source>
</evidence>